<feature type="chain" id="PRO_5018040061" description="Conjugative transfer region protein TrbK" evidence="2">
    <location>
        <begin position="23"/>
        <end position="88"/>
    </location>
</feature>
<keyword evidence="2" id="KW-0732">Signal</keyword>
<organism evidence="3 4">
    <name type="scientific">Marinimicrobium koreense</name>
    <dbReference type="NCBI Taxonomy" id="306545"/>
    <lineage>
        <taxon>Bacteria</taxon>
        <taxon>Pseudomonadati</taxon>
        <taxon>Pseudomonadota</taxon>
        <taxon>Gammaproteobacteria</taxon>
        <taxon>Cellvibrionales</taxon>
        <taxon>Cellvibrionaceae</taxon>
        <taxon>Marinimicrobium</taxon>
    </lineage>
</organism>
<dbReference type="Proteomes" id="UP000273643">
    <property type="component" value="Unassembled WGS sequence"/>
</dbReference>
<gene>
    <name evidence="3" type="ORF">EDC38_1707</name>
</gene>
<accession>A0A3N1P8N4</accession>
<dbReference type="RefSeq" id="WP_123638134.1">
    <property type="nucleotide sequence ID" value="NZ_RJUK01000001.1"/>
</dbReference>
<evidence type="ECO:0000313" key="3">
    <source>
        <dbReference type="EMBL" id="ROQ21086.1"/>
    </source>
</evidence>
<feature type="signal peptide" evidence="2">
    <location>
        <begin position="1"/>
        <end position="22"/>
    </location>
</feature>
<reference evidence="3 4" key="1">
    <citation type="submission" date="2018-11" db="EMBL/GenBank/DDBJ databases">
        <title>Genomic Encyclopedia of Type Strains, Phase IV (KMG-IV): sequencing the most valuable type-strain genomes for metagenomic binning, comparative biology and taxonomic classification.</title>
        <authorList>
            <person name="Goeker M."/>
        </authorList>
    </citation>
    <scope>NUCLEOTIDE SEQUENCE [LARGE SCALE GENOMIC DNA]</scope>
    <source>
        <strain evidence="3 4">DSM 16974</strain>
    </source>
</reference>
<feature type="compositionally biased region" description="Polar residues" evidence="1">
    <location>
        <begin position="64"/>
        <end position="76"/>
    </location>
</feature>
<comment type="caution">
    <text evidence="3">The sequence shown here is derived from an EMBL/GenBank/DDBJ whole genome shotgun (WGS) entry which is preliminary data.</text>
</comment>
<dbReference type="OrthoDB" id="9972942at2"/>
<protein>
    <recommendedName>
        <fullName evidence="5">Conjugative transfer region protein TrbK</fullName>
    </recommendedName>
</protein>
<sequence length="88" mass="10031">MNRLHLSIFTLTLISASSLVVAQVDIYQSDAYSVEEMCAREAQQSVETDYSQAYEQCIDKNQDNELYQSRDGNPSAEQETTPEHHQET</sequence>
<evidence type="ECO:0008006" key="5">
    <source>
        <dbReference type="Google" id="ProtNLM"/>
    </source>
</evidence>
<dbReference type="AlphaFoldDB" id="A0A3N1P8N4"/>
<evidence type="ECO:0000256" key="2">
    <source>
        <dbReference type="SAM" id="SignalP"/>
    </source>
</evidence>
<keyword evidence="4" id="KW-1185">Reference proteome</keyword>
<evidence type="ECO:0000313" key="4">
    <source>
        <dbReference type="Proteomes" id="UP000273643"/>
    </source>
</evidence>
<name>A0A3N1P8N4_9GAMM</name>
<evidence type="ECO:0000256" key="1">
    <source>
        <dbReference type="SAM" id="MobiDB-lite"/>
    </source>
</evidence>
<proteinExistence type="predicted"/>
<feature type="region of interest" description="Disordered" evidence="1">
    <location>
        <begin position="61"/>
        <end position="88"/>
    </location>
</feature>
<dbReference type="EMBL" id="RJUK01000001">
    <property type="protein sequence ID" value="ROQ21086.1"/>
    <property type="molecule type" value="Genomic_DNA"/>
</dbReference>